<dbReference type="PROSITE" id="PS01196">
    <property type="entry name" value="PEPT_TRNA_HYDROL_2"/>
    <property type="match status" value="1"/>
</dbReference>
<dbReference type="eggNOG" id="KOG2255">
    <property type="taxonomic scope" value="Eukaryota"/>
</dbReference>
<dbReference type="SUPFAM" id="SSF53178">
    <property type="entry name" value="Peptidyl-tRNA hydrolase-like"/>
    <property type="match status" value="1"/>
</dbReference>
<dbReference type="Proteomes" id="UP000016933">
    <property type="component" value="Unassembled WGS sequence"/>
</dbReference>
<dbReference type="GO" id="GO:0000049">
    <property type="term" value="F:tRNA binding"/>
    <property type="evidence" value="ECO:0007669"/>
    <property type="project" value="UniProtKB-KW"/>
</dbReference>
<feature type="non-terminal residue" evidence="6">
    <location>
        <position position="205"/>
    </location>
</feature>
<dbReference type="PANTHER" id="PTHR17224:SF1">
    <property type="entry name" value="PEPTIDYL-TRNA HYDROLASE"/>
    <property type="match status" value="1"/>
</dbReference>
<dbReference type="InterPro" id="IPR001328">
    <property type="entry name" value="Pept_tRNA_hydro"/>
</dbReference>
<dbReference type="NCBIfam" id="TIGR00447">
    <property type="entry name" value="pth"/>
    <property type="match status" value="1"/>
</dbReference>
<keyword evidence="2" id="KW-0820">tRNA-binding</keyword>
<name>M2YMI1_DOTSN</name>
<evidence type="ECO:0000256" key="4">
    <source>
        <dbReference type="ARBA" id="ARBA00022884"/>
    </source>
</evidence>
<keyword evidence="3" id="KW-0378">Hydrolase</keyword>
<keyword evidence="4" id="KW-0694">RNA-binding</keyword>
<dbReference type="EC" id="3.1.1.29" evidence="1"/>
<dbReference type="EMBL" id="KB446540">
    <property type="protein sequence ID" value="EME43191.1"/>
    <property type="molecule type" value="Genomic_DNA"/>
</dbReference>
<feature type="non-terminal residue" evidence="6">
    <location>
        <position position="1"/>
    </location>
</feature>
<reference evidence="6 7" key="2">
    <citation type="journal article" date="2012" name="PLoS Pathog.">
        <title>Diverse lifestyles and strategies of plant pathogenesis encoded in the genomes of eighteen Dothideomycetes fungi.</title>
        <authorList>
            <person name="Ohm R.A."/>
            <person name="Feau N."/>
            <person name="Henrissat B."/>
            <person name="Schoch C.L."/>
            <person name="Horwitz B.A."/>
            <person name="Barry K.W."/>
            <person name="Condon B.J."/>
            <person name="Copeland A.C."/>
            <person name="Dhillon B."/>
            <person name="Glaser F."/>
            <person name="Hesse C.N."/>
            <person name="Kosti I."/>
            <person name="LaButti K."/>
            <person name="Lindquist E.A."/>
            <person name="Lucas S."/>
            <person name="Salamov A.A."/>
            <person name="Bradshaw R.E."/>
            <person name="Ciuffetti L."/>
            <person name="Hamelin R.C."/>
            <person name="Kema G.H.J."/>
            <person name="Lawrence C."/>
            <person name="Scott J.A."/>
            <person name="Spatafora J.W."/>
            <person name="Turgeon B.G."/>
            <person name="de Wit P.J.G.M."/>
            <person name="Zhong S."/>
            <person name="Goodwin S.B."/>
            <person name="Grigoriev I.V."/>
        </authorList>
    </citation>
    <scope>NUCLEOTIDE SEQUENCE [LARGE SCALE GENOMIC DNA]</scope>
    <source>
        <strain evidence="7">NZE10 / CBS 128990</strain>
    </source>
</reference>
<dbReference type="InterPro" id="IPR036416">
    <property type="entry name" value="Pept_tRNA_hydro_sf"/>
</dbReference>
<reference evidence="7" key="1">
    <citation type="journal article" date="2012" name="PLoS Genet.">
        <title>The genomes of the fungal plant pathogens Cladosporium fulvum and Dothistroma septosporum reveal adaptation to different hosts and lifestyles but also signatures of common ancestry.</title>
        <authorList>
            <person name="de Wit P.J.G.M."/>
            <person name="van der Burgt A."/>
            <person name="Oekmen B."/>
            <person name="Stergiopoulos I."/>
            <person name="Abd-Elsalam K.A."/>
            <person name="Aerts A.L."/>
            <person name="Bahkali A.H."/>
            <person name="Beenen H.G."/>
            <person name="Chettri P."/>
            <person name="Cox M.P."/>
            <person name="Datema E."/>
            <person name="de Vries R.P."/>
            <person name="Dhillon B."/>
            <person name="Ganley A.R."/>
            <person name="Griffiths S.A."/>
            <person name="Guo Y."/>
            <person name="Hamelin R.C."/>
            <person name="Henrissat B."/>
            <person name="Kabir M.S."/>
            <person name="Jashni M.K."/>
            <person name="Kema G."/>
            <person name="Klaubauf S."/>
            <person name="Lapidus A."/>
            <person name="Levasseur A."/>
            <person name="Lindquist E."/>
            <person name="Mehrabi R."/>
            <person name="Ohm R.A."/>
            <person name="Owen T.J."/>
            <person name="Salamov A."/>
            <person name="Schwelm A."/>
            <person name="Schijlen E."/>
            <person name="Sun H."/>
            <person name="van den Burg H.A."/>
            <person name="van Ham R.C.H.J."/>
            <person name="Zhang S."/>
            <person name="Goodwin S.B."/>
            <person name="Grigoriev I.V."/>
            <person name="Collemare J."/>
            <person name="Bradshaw R.E."/>
        </authorList>
    </citation>
    <scope>NUCLEOTIDE SEQUENCE [LARGE SCALE GENOMIC DNA]</scope>
    <source>
        <strain evidence="7">NZE10 / CBS 128990</strain>
    </source>
</reference>
<evidence type="ECO:0000256" key="1">
    <source>
        <dbReference type="ARBA" id="ARBA00013260"/>
    </source>
</evidence>
<dbReference type="OrthoDB" id="1711136at2759"/>
<dbReference type="InterPro" id="IPR018171">
    <property type="entry name" value="Pept_tRNA_hydro_CS"/>
</dbReference>
<sequence length="205" mass="22326">IPAPAPPLPQQMSLARPIPLLICSVGNPGTTYANTLHSAGHTVLNKLASHLGYSQFSREKIYGNGLLSRPPNFESSVDWTLWQSTSYMNVTGKGTRAAFMAWSKTISTDVQGKLVVVHDELEKPLGAVSVKEQGSPKGHNGLKSIIAHMNDTPFVRIGVGIGRPVSRASEDVARYVLKKMTPEERAVIEGSVEEIVRRLRKLEMG</sequence>
<dbReference type="Pfam" id="PF01195">
    <property type="entry name" value="Pept_tRNA_hydro"/>
    <property type="match status" value="1"/>
</dbReference>
<dbReference type="OMA" id="PSYMNES"/>
<dbReference type="CDD" id="cd00462">
    <property type="entry name" value="PTH"/>
    <property type="match status" value="1"/>
</dbReference>
<evidence type="ECO:0000256" key="3">
    <source>
        <dbReference type="ARBA" id="ARBA00022801"/>
    </source>
</evidence>
<dbReference type="STRING" id="675120.M2YMI1"/>
<evidence type="ECO:0000256" key="5">
    <source>
        <dbReference type="ARBA" id="ARBA00038063"/>
    </source>
</evidence>
<organism evidence="6 7">
    <name type="scientific">Dothistroma septosporum (strain NZE10 / CBS 128990)</name>
    <name type="common">Red band needle blight fungus</name>
    <name type="synonym">Mycosphaerella pini</name>
    <dbReference type="NCBI Taxonomy" id="675120"/>
    <lineage>
        <taxon>Eukaryota</taxon>
        <taxon>Fungi</taxon>
        <taxon>Dikarya</taxon>
        <taxon>Ascomycota</taxon>
        <taxon>Pezizomycotina</taxon>
        <taxon>Dothideomycetes</taxon>
        <taxon>Dothideomycetidae</taxon>
        <taxon>Mycosphaerellales</taxon>
        <taxon>Mycosphaerellaceae</taxon>
        <taxon>Dothistroma</taxon>
    </lineage>
</organism>
<evidence type="ECO:0000313" key="7">
    <source>
        <dbReference type="Proteomes" id="UP000016933"/>
    </source>
</evidence>
<gene>
    <name evidence="6" type="ORF">DOTSEDRAFT_114782</name>
</gene>
<evidence type="ECO:0000313" key="6">
    <source>
        <dbReference type="EMBL" id="EME43191.1"/>
    </source>
</evidence>
<accession>M2YMI1</accession>
<dbReference type="Gene3D" id="3.40.50.1470">
    <property type="entry name" value="Peptidyl-tRNA hydrolase"/>
    <property type="match status" value="1"/>
</dbReference>
<evidence type="ECO:0000256" key="2">
    <source>
        <dbReference type="ARBA" id="ARBA00022555"/>
    </source>
</evidence>
<proteinExistence type="inferred from homology"/>
<protein>
    <recommendedName>
        <fullName evidence="1">peptidyl-tRNA hydrolase</fullName>
        <ecNumber evidence="1">3.1.1.29</ecNumber>
    </recommendedName>
</protein>
<keyword evidence="7" id="KW-1185">Reference proteome</keyword>
<dbReference type="PANTHER" id="PTHR17224">
    <property type="entry name" value="PEPTIDYL-TRNA HYDROLASE"/>
    <property type="match status" value="1"/>
</dbReference>
<dbReference type="GO" id="GO:0004045">
    <property type="term" value="F:peptidyl-tRNA hydrolase activity"/>
    <property type="evidence" value="ECO:0007669"/>
    <property type="project" value="UniProtKB-EC"/>
</dbReference>
<comment type="similarity">
    <text evidence="5">Belongs to the PTH family.</text>
</comment>
<dbReference type="HOGENOM" id="CLU_062456_2_0_1"/>
<dbReference type="AlphaFoldDB" id="M2YMI1"/>